<gene>
    <name evidence="1" type="ORF">DUNSADRAFT_375</name>
</gene>
<comment type="caution">
    <text evidence="1">The sequence shown here is derived from an EMBL/GenBank/DDBJ whole genome shotgun (WGS) entry which is preliminary data.</text>
</comment>
<organism evidence="1 2">
    <name type="scientific">Dunaliella salina</name>
    <name type="common">Green alga</name>
    <name type="synonym">Protococcus salinus</name>
    <dbReference type="NCBI Taxonomy" id="3046"/>
    <lineage>
        <taxon>Eukaryota</taxon>
        <taxon>Viridiplantae</taxon>
        <taxon>Chlorophyta</taxon>
        <taxon>core chlorophytes</taxon>
        <taxon>Chlorophyceae</taxon>
        <taxon>CS clade</taxon>
        <taxon>Chlamydomonadales</taxon>
        <taxon>Dunaliellaceae</taxon>
        <taxon>Dunaliella</taxon>
    </lineage>
</organism>
<dbReference type="EMBL" id="MU069538">
    <property type="protein sequence ID" value="KAF5839596.1"/>
    <property type="molecule type" value="Genomic_DNA"/>
</dbReference>
<keyword evidence="2" id="KW-1185">Reference proteome</keyword>
<feature type="non-terminal residue" evidence="1">
    <location>
        <position position="116"/>
    </location>
</feature>
<evidence type="ECO:0000313" key="2">
    <source>
        <dbReference type="Proteomes" id="UP000815325"/>
    </source>
</evidence>
<proteinExistence type="predicted"/>
<accession>A0ABQ7GYC2</accession>
<reference evidence="1" key="1">
    <citation type="submission" date="2017-08" db="EMBL/GenBank/DDBJ databases">
        <authorList>
            <person name="Polle J.E."/>
            <person name="Barry K."/>
            <person name="Cushman J."/>
            <person name="Schmutz J."/>
            <person name="Tran D."/>
            <person name="Hathwaick L.T."/>
            <person name="Yim W.C."/>
            <person name="Jenkins J."/>
            <person name="Mckie-Krisberg Z.M."/>
            <person name="Prochnik S."/>
            <person name="Lindquist E."/>
            <person name="Dockter R.B."/>
            <person name="Adam C."/>
            <person name="Molina H."/>
            <person name="Bunkerborg J."/>
            <person name="Jin E."/>
            <person name="Buchheim M."/>
            <person name="Magnuson J."/>
        </authorList>
    </citation>
    <scope>NUCLEOTIDE SEQUENCE</scope>
    <source>
        <strain evidence="1">CCAP 19/18</strain>
    </source>
</reference>
<protein>
    <submittedName>
        <fullName evidence="1">Uncharacterized protein</fullName>
    </submittedName>
</protein>
<name>A0ABQ7GYC2_DUNSA</name>
<sequence>MVKQLDSLVHASNMVAKKNVTTGEDELFYSVARGGVQFTWPDVVATAYASLVFKVCLSSSNNIRKNECLVNLGTSGFYKRGQAVFAAQGAVMALGAAMDELGITTFTRKETAHSLK</sequence>
<dbReference type="Proteomes" id="UP000815325">
    <property type="component" value="Unassembled WGS sequence"/>
</dbReference>
<evidence type="ECO:0000313" key="1">
    <source>
        <dbReference type="EMBL" id="KAF5839596.1"/>
    </source>
</evidence>